<dbReference type="Gene3D" id="3.90.79.10">
    <property type="entry name" value="Nucleoside Triphosphate Pyrophosphohydrolase"/>
    <property type="match status" value="1"/>
</dbReference>
<dbReference type="SUPFAM" id="SSF55811">
    <property type="entry name" value="Nudix"/>
    <property type="match status" value="1"/>
</dbReference>
<evidence type="ECO:0000256" key="1">
    <source>
        <dbReference type="ARBA" id="ARBA00005582"/>
    </source>
</evidence>
<accession>A0A8T4IW92</accession>
<dbReference type="PROSITE" id="PS00893">
    <property type="entry name" value="NUDIX_BOX"/>
    <property type="match status" value="1"/>
</dbReference>
<dbReference type="Proteomes" id="UP000675554">
    <property type="component" value="Unassembled WGS sequence"/>
</dbReference>
<dbReference type="AlphaFoldDB" id="A0A8T4IW92"/>
<gene>
    <name evidence="5" type="ORF">KDA82_20910</name>
</gene>
<reference evidence="5" key="1">
    <citation type="submission" date="2021-04" db="EMBL/GenBank/DDBJ databases">
        <title>Sequencing of actinobacteria type strains.</title>
        <authorList>
            <person name="Nguyen G.-S."/>
            <person name="Wentzel A."/>
        </authorList>
    </citation>
    <scope>NUCLEOTIDE SEQUENCE</scope>
    <source>
        <strain evidence="5">DSM 42095</strain>
    </source>
</reference>
<evidence type="ECO:0000259" key="4">
    <source>
        <dbReference type="PROSITE" id="PS51462"/>
    </source>
</evidence>
<dbReference type="InterPro" id="IPR000086">
    <property type="entry name" value="NUDIX_hydrolase_dom"/>
</dbReference>
<dbReference type="PRINTS" id="PR00502">
    <property type="entry name" value="NUDIXFAMILY"/>
</dbReference>
<comment type="caution">
    <text evidence="5">The sequence shown here is derived from an EMBL/GenBank/DDBJ whole genome shotgun (WGS) entry which is preliminary data.</text>
</comment>
<evidence type="ECO:0000256" key="3">
    <source>
        <dbReference type="RuleBase" id="RU003476"/>
    </source>
</evidence>
<dbReference type="InterPro" id="IPR020084">
    <property type="entry name" value="NUDIX_hydrolase_CS"/>
</dbReference>
<dbReference type="PANTHER" id="PTHR43736">
    <property type="entry name" value="ADP-RIBOSE PYROPHOSPHATASE"/>
    <property type="match status" value="1"/>
</dbReference>
<dbReference type="PROSITE" id="PS51462">
    <property type="entry name" value="NUDIX"/>
    <property type="match status" value="1"/>
</dbReference>
<dbReference type="InterPro" id="IPR015797">
    <property type="entry name" value="NUDIX_hydrolase-like_dom_sf"/>
</dbReference>
<sequence>MNTEQQPYLVERNRGYFEYQLPVSVKVVLNLSGMIPLLKNEREEWELPGGKLELKETPESTALREVEEELGLEANKLTGLQIVDSWVYEIFVHRHVFVVSYGAEYLGTKRPRLSNEHKELGLFPYEDISALNMPQPYKRTIDSWRIRHTVN</sequence>
<dbReference type="PANTHER" id="PTHR43736:SF1">
    <property type="entry name" value="DIHYDRONEOPTERIN TRIPHOSPHATE DIPHOSPHATASE"/>
    <property type="match status" value="1"/>
</dbReference>
<comment type="similarity">
    <text evidence="1 3">Belongs to the Nudix hydrolase family.</text>
</comment>
<proteinExistence type="inferred from homology"/>
<evidence type="ECO:0000313" key="5">
    <source>
        <dbReference type="EMBL" id="MBR7675432.1"/>
    </source>
</evidence>
<protein>
    <submittedName>
        <fullName evidence="5">NUDIX hydrolase</fullName>
    </submittedName>
</protein>
<dbReference type="InterPro" id="IPR020476">
    <property type="entry name" value="Nudix_hydrolase"/>
</dbReference>
<evidence type="ECO:0000256" key="2">
    <source>
        <dbReference type="ARBA" id="ARBA00022801"/>
    </source>
</evidence>
<evidence type="ECO:0000313" key="6">
    <source>
        <dbReference type="Proteomes" id="UP000675554"/>
    </source>
</evidence>
<keyword evidence="6" id="KW-1185">Reference proteome</keyword>
<organism evidence="5 6">
    <name type="scientific">Streptomyces daliensis</name>
    <dbReference type="NCBI Taxonomy" id="299421"/>
    <lineage>
        <taxon>Bacteria</taxon>
        <taxon>Bacillati</taxon>
        <taxon>Actinomycetota</taxon>
        <taxon>Actinomycetes</taxon>
        <taxon>Kitasatosporales</taxon>
        <taxon>Streptomycetaceae</taxon>
        <taxon>Streptomyces</taxon>
    </lineage>
</organism>
<keyword evidence="2 3" id="KW-0378">Hydrolase</keyword>
<dbReference type="GO" id="GO:0016787">
    <property type="term" value="F:hydrolase activity"/>
    <property type="evidence" value="ECO:0007669"/>
    <property type="project" value="UniProtKB-KW"/>
</dbReference>
<dbReference type="Pfam" id="PF00293">
    <property type="entry name" value="NUDIX"/>
    <property type="match status" value="1"/>
</dbReference>
<feature type="domain" description="Nudix hydrolase" evidence="4">
    <location>
        <begin position="1"/>
        <end position="147"/>
    </location>
</feature>
<name>A0A8T4IW92_9ACTN</name>
<dbReference type="EMBL" id="JAGSMN010000479">
    <property type="protein sequence ID" value="MBR7675432.1"/>
    <property type="molecule type" value="Genomic_DNA"/>
</dbReference>